<dbReference type="AlphaFoldDB" id="A0A212JVR4"/>
<dbReference type="Pfam" id="PF03780">
    <property type="entry name" value="Asp23"/>
    <property type="match status" value="1"/>
</dbReference>
<reference evidence="2" key="1">
    <citation type="submission" date="2016-04" db="EMBL/GenBank/DDBJ databases">
        <authorList>
            <person name="Evans L.H."/>
            <person name="Alamgir A."/>
            <person name="Owens N."/>
            <person name="Weber N.D."/>
            <person name="Virtaneva K."/>
            <person name="Barbian K."/>
            <person name="Babar A."/>
            <person name="Rosenke K."/>
        </authorList>
    </citation>
    <scope>NUCLEOTIDE SEQUENCE</scope>
    <source>
        <strain evidence="2">86</strain>
    </source>
</reference>
<evidence type="ECO:0000313" key="2">
    <source>
        <dbReference type="EMBL" id="SBW03493.1"/>
    </source>
</evidence>
<gene>
    <name evidence="2" type="ORF">KL86CLO1_11786</name>
</gene>
<evidence type="ECO:0000256" key="1">
    <source>
        <dbReference type="ARBA" id="ARBA00005721"/>
    </source>
</evidence>
<dbReference type="EMBL" id="FLUN01000001">
    <property type="protein sequence ID" value="SBW03493.1"/>
    <property type="molecule type" value="Genomic_DNA"/>
</dbReference>
<comment type="similarity">
    <text evidence="1">Belongs to the asp23 family.</text>
</comment>
<protein>
    <recommendedName>
        <fullName evidence="3">Alkaline shock protein 23</fullName>
    </recommendedName>
</protein>
<name>A0A212JVR4_9FIRM</name>
<accession>A0A212JVR4</accession>
<organism evidence="2">
    <name type="scientific">uncultured Eubacteriales bacterium</name>
    <dbReference type="NCBI Taxonomy" id="172733"/>
    <lineage>
        <taxon>Bacteria</taxon>
        <taxon>Bacillati</taxon>
        <taxon>Bacillota</taxon>
        <taxon>Clostridia</taxon>
        <taxon>Eubacteriales</taxon>
        <taxon>environmental samples</taxon>
    </lineage>
</organism>
<proteinExistence type="inferred from homology"/>
<sequence length="129" mass="13612">MSEIKDYISRTDEMGNIHISQDVLSVMAAAAALEVEGVGSLSANLGNDIVEMLGGKKNIAKGVHVSSNEDGSLNVDVSILIKYGYTILDVARHVQDAVQAGIENMSGLTAASVNVNVTGVIFEKEPKRP</sequence>
<evidence type="ECO:0008006" key="3">
    <source>
        <dbReference type="Google" id="ProtNLM"/>
    </source>
</evidence>
<dbReference type="PANTHER" id="PTHR34297">
    <property type="entry name" value="HYPOTHETICAL CYTOSOLIC PROTEIN-RELATED"/>
    <property type="match status" value="1"/>
</dbReference>
<dbReference type="InterPro" id="IPR005531">
    <property type="entry name" value="Asp23"/>
</dbReference>